<gene>
    <name evidence="13" type="ORF">VPK24_04665</name>
</gene>
<dbReference type="Gene3D" id="1.25.40.10">
    <property type="entry name" value="Tetratricopeptide repeat domain"/>
    <property type="match status" value="2"/>
</dbReference>
<feature type="repeat" description="TPR" evidence="10">
    <location>
        <begin position="704"/>
        <end position="737"/>
    </location>
</feature>
<dbReference type="Pfam" id="PF13374">
    <property type="entry name" value="TPR_10"/>
    <property type="match status" value="2"/>
</dbReference>
<feature type="domain" description="NB-ARC" evidence="12">
    <location>
        <begin position="81"/>
        <end position="243"/>
    </location>
</feature>
<proteinExistence type="inferred from homology"/>
<evidence type="ECO:0000256" key="7">
    <source>
        <dbReference type="ARBA" id="ARBA00023054"/>
    </source>
</evidence>
<dbReference type="Gene3D" id="3.40.50.300">
    <property type="entry name" value="P-loop containing nucleotide triphosphate hydrolases"/>
    <property type="match status" value="1"/>
</dbReference>
<keyword evidence="9" id="KW-0206">Cytoskeleton</keyword>
<dbReference type="InterPro" id="IPR011990">
    <property type="entry name" value="TPR-like_helical_dom_sf"/>
</dbReference>
<dbReference type="PRINTS" id="PR00381">
    <property type="entry name" value="KINESINLIGHT"/>
</dbReference>
<protein>
    <submittedName>
        <fullName evidence="13">Tetratricopeptide repeat protein</fullName>
    </submittedName>
</protein>
<keyword evidence="6 10" id="KW-0802">TPR repeat</keyword>
<feature type="compositionally biased region" description="Polar residues" evidence="11">
    <location>
        <begin position="22"/>
        <end position="36"/>
    </location>
</feature>
<dbReference type="InterPro" id="IPR002182">
    <property type="entry name" value="NB-ARC"/>
</dbReference>
<evidence type="ECO:0000259" key="12">
    <source>
        <dbReference type="Pfam" id="PF00931"/>
    </source>
</evidence>
<sequence>MGDRVEQSHSGPGDNVAGDKNITVQPTSQQGIVGNDSTTINIQTVEQRFEAKTLEPTIDGPPNNLKVYGLTRDRFVGRDADLARLDELLQTQTQVAIAGVSGLGGVGKSELALQYAREHLGDYPGGVVWLRAAAACGELVAFAQPRWFAQEDLTHLDTPEKQAAFCQAHWPKTADDPPGRVLLILDDVTDFADQVKGFPVVGDRFRVLFTSRERWLDQRSRLDLGVLEPPDALTLLSNFVGQDRIAAEQATAEKLCEWLGYLPLGLELVGSYLAADPELSLAKMQQRLDQKRLAAKALTQVPATTTAERGVAAAFELSWQALSQEAQRLAVLLGCFGAAPVLWAWVQGCLPNDDEEELEAARAELVRLSLLERLGDGQYGLHPLIREFFAAQRAGWPEGGALQQAFLGQMVSVAKTVPSTVTLADLARTRPAWPHLATAAAASNEIADEDSIGPFVALAWLAEGQGLWDKAEQYYSDCLSVTESRFGTDHPATANILNNLAVLYKSQGRYKVAELLHQQSLEIKEQVLGADHPHTATSLNNLANLYESQGRYEAAESLYRRSLGIDEKVYGPDHPVVATSLNNLAGLYQLQGQYEAAEPLLQRSLEIWEQVLGSNHTHTATCLNNLANLYLSQKKYEAAEPLLRRSLEIWGQVLRTNHTHTATCLNNLAGLYQLQGRYEAAEPLLQRSLEIWEQVLGTDHPNTATCLNNLANLYYSQGRYEAAEPLYRRSLEIRERLLEANHPDTAISQGNLGQLYMALERYSEAESLLLLAFKTFQGALNSDHPYVKETVRRLNVLVQTVIEADRAADLSDHPLTQAILQQLTTPPEIP</sequence>
<evidence type="ECO:0000256" key="1">
    <source>
        <dbReference type="ARBA" id="ARBA00004245"/>
    </source>
</evidence>
<evidence type="ECO:0000256" key="10">
    <source>
        <dbReference type="PROSITE-ProRule" id="PRU00339"/>
    </source>
</evidence>
<comment type="similarity">
    <text evidence="2">Belongs to the kinesin light chain family.</text>
</comment>
<dbReference type="InterPro" id="IPR019734">
    <property type="entry name" value="TPR_rpt"/>
</dbReference>
<comment type="caution">
    <text evidence="13">The sequence shown here is derived from an EMBL/GenBank/DDBJ whole genome shotgun (WGS) entry which is preliminary data.</text>
</comment>
<evidence type="ECO:0000313" key="14">
    <source>
        <dbReference type="Proteomes" id="UP001604335"/>
    </source>
</evidence>
<evidence type="ECO:0000256" key="3">
    <source>
        <dbReference type="ARBA" id="ARBA00022490"/>
    </source>
</evidence>
<dbReference type="PANTHER" id="PTHR45783">
    <property type="entry name" value="KINESIN LIGHT CHAIN"/>
    <property type="match status" value="1"/>
</dbReference>
<evidence type="ECO:0000256" key="9">
    <source>
        <dbReference type="ARBA" id="ARBA00023212"/>
    </source>
</evidence>
<name>A0ABW7CAF9_9CYAN</name>
<dbReference type="SUPFAM" id="SSF52540">
    <property type="entry name" value="P-loop containing nucleoside triphosphate hydrolases"/>
    <property type="match status" value="1"/>
</dbReference>
<dbReference type="PROSITE" id="PS50005">
    <property type="entry name" value="TPR"/>
    <property type="match status" value="2"/>
</dbReference>
<keyword evidence="3" id="KW-0963">Cytoplasm</keyword>
<dbReference type="Proteomes" id="UP001604335">
    <property type="component" value="Unassembled WGS sequence"/>
</dbReference>
<dbReference type="EMBL" id="JAZAQF010000028">
    <property type="protein sequence ID" value="MFG3816918.1"/>
    <property type="molecule type" value="Genomic_DNA"/>
</dbReference>
<dbReference type="InterPro" id="IPR027417">
    <property type="entry name" value="P-loop_NTPase"/>
</dbReference>
<feature type="region of interest" description="Disordered" evidence="11">
    <location>
        <begin position="1"/>
        <end position="36"/>
    </location>
</feature>
<reference evidence="14" key="1">
    <citation type="journal article" date="2024" name="Algal Res.">
        <title>Biochemical, toxicological and genomic investigation of a high-biomass producing Limnothrix strain isolated from Italian shallow drinking water reservoir.</title>
        <authorList>
            <person name="Simonazzi M."/>
            <person name="Shishido T.K."/>
            <person name="Delbaje E."/>
            <person name="Wahlsten M."/>
            <person name="Fewer D.P."/>
            <person name="Sivonen K."/>
            <person name="Pezzolesi L."/>
            <person name="Pistocchi R."/>
        </authorList>
    </citation>
    <scope>NUCLEOTIDE SEQUENCE [LARGE SCALE GENOMIC DNA]</scope>
    <source>
        <strain evidence="14">LRLZ20PSL1</strain>
    </source>
</reference>
<keyword evidence="8" id="KW-0505">Motor protein</keyword>
<keyword evidence="5" id="KW-0677">Repeat</keyword>
<evidence type="ECO:0000256" key="4">
    <source>
        <dbReference type="ARBA" id="ARBA00022701"/>
    </source>
</evidence>
<evidence type="ECO:0000256" key="8">
    <source>
        <dbReference type="ARBA" id="ARBA00023175"/>
    </source>
</evidence>
<dbReference type="SUPFAM" id="SSF48452">
    <property type="entry name" value="TPR-like"/>
    <property type="match status" value="2"/>
</dbReference>
<evidence type="ECO:0000256" key="5">
    <source>
        <dbReference type="ARBA" id="ARBA00022737"/>
    </source>
</evidence>
<dbReference type="PANTHER" id="PTHR45783:SF3">
    <property type="entry name" value="KINESIN LIGHT CHAIN"/>
    <property type="match status" value="1"/>
</dbReference>
<evidence type="ECO:0000256" key="2">
    <source>
        <dbReference type="ARBA" id="ARBA00009622"/>
    </source>
</evidence>
<comment type="subcellular location">
    <subcellularLocation>
        <location evidence="1">Cytoplasm</location>
        <location evidence="1">Cytoskeleton</location>
    </subcellularLocation>
</comment>
<evidence type="ECO:0000256" key="6">
    <source>
        <dbReference type="ARBA" id="ARBA00022803"/>
    </source>
</evidence>
<dbReference type="InterPro" id="IPR002151">
    <property type="entry name" value="Kinesin_light"/>
</dbReference>
<evidence type="ECO:0000313" key="13">
    <source>
        <dbReference type="EMBL" id="MFG3816918.1"/>
    </source>
</evidence>
<feature type="repeat" description="TPR" evidence="10">
    <location>
        <begin position="536"/>
        <end position="569"/>
    </location>
</feature>
<dbReference type="RefSeq" id="WP_393010946.1">
    <property type="nucleotide sequence ID" value="NZ_JAZAQF010000028.1"/>
</dbReference>
<keyword evidence="4" id="KW-0493">Microtubule</keyword>
<keyword evidence="14" id="KW-1185">Reference proteome</keyword>
<organism evidence="13 14">
    <name type="scientific">Limnothrix redekei LRLZ20PSL1</name>
    <dbReference type="NCBI Taxonomy" id="3112953"/>
    <lineage>
        <taxon>Bacteria</taxon>
        <taxon>Bacillati</taxon>
        <taxon>Cyanobacteriota</taxon>
        <taxon>Cyanophyceae</taxon>
        <taxon>Pseudanabaenales</taxon>
        <taxon>Pseudanabaenaceae</taxon>
        <taxon>Limnothrix</taxon>
    </lineage>
</organism>
<dbReference type="SMART" id="SM00028">
    <property type="entry name" value="TPR"/>
    <property type="match status" value="8"/>
</dbReference>
<dbReference type="Pfam" id="PF13424">
    <property type="entry name" value="TPR_12"/>
    <property type="match status" value="3"/>
</dbReference>
<accession>A0ABW7CAF9</accession>
<dbReference type="Pfam" id="PF00931">
    <property type="entry name" value="NB-ARC"/>
    <property type="match status" value="1"/>
</dbReference>
<keyword evidence="7" id="KW-0175">Coiled coil</keyword>
<evidence type="ECO:0000256" key="11">
    <source>
        <dbReference type="SAM" id="MobiDB-lite"/>
    </source>
</evidence>